<dbReference type="EC" id="2.1.1.320" evidence="7"/>
<dbReference type="InterPro" id="IPR003788">
    <property type="entry name" value="NDUFAF7"/>
</dbReference>
<dbReference type="Gene3D" id="3.40.50.12710">
    <property type="match status" value="1"/>
</dbReference>
<comment type="similarity">
    <text evidence="2 7">Belongs to the NDUFAF7 family.</text>
</comment>
<dbReference type="InterPro" id="IPR029063">
    <property type="entry name" value="SAM-dependent_MTases_sf"/>
</dbReference>
<dbReference type="InterPro" id="IPR038375">
    <property type="entry name" value="NDUFAF7_sf"/>
</dbReference>
<evidence type="ECO:0000256" key="7">
    <source>
        <dbReference type="RuleBase" id="RU364114"/>
    </source>
</evidence>
<evidence type="ECO:0000256" key="4">
    <source>
        <dbReference type="ARBA" id="ARBA00022679"/>
    </source>
</evidence>
<keyword evidence="3 7" id="KW-0489">Methyltransferase</keyword>
<comment type="caution">
    <text evidence="8">The sequence shown here is derived from an EMBL/GenBank/DDBJ whole genome shotgun (WGS) entry which is preliminary data.</text>
</comment>
<evidence type="ECO:0000256" key="1">
    <source>
        <dbReference type="ARBA" id="ARBA00004173"/>
    </source>
</evidence>
<comment type="catalytic activity">
    <reaction evidence="6 7">
        <text>L-arginyl-[protein] + 2 S-adenosyl-L-methionine = N(omega),N(omega)'-dimethyl-L-arginyl-[protein] + 2 S-adenosyl-L-homocysteine + 2 H(+)</text>
        <dbReference type="Rhea" id="RHEA:48108"/>
        <dbReference type="Rhea" id="RHEA-COMP:10532"/>
        <dbReference type="Rhea" id="RHEA-COMP:11992"/>
        <dbReference type="ChEBI" id="CHEBI:15378"/>
        <dbReference type="ChEBI" id="CHEBI:29965"/>
        <dbReference type="ChEBI" id="CHEBI:57856"/>
        <dbReference type="ChEBI" id="CHEBI:59789"/>
        <dbReference type="ChEBI" id="CHEBI:88221"/>
        <dbReference type="EC" id="2.1.1.320"/>
    </reaction>
</comment>
<organism evidence="8 9">
    <name type="scientific">Blepharisma stoltei</name>
    <dbReference type="NCBI Taxonomy" id="1481888"/>
    <lineage>
        <taxon>Eukaryota</taxon>
        <taxon>Sar</taxon>
        <taxon>Alveolata</taxon>
        <taxon>Ciliophora</taxon>
        <taxon>Postciliodesmatophora</taxon>
        <taxon>Heterotrichea</taxon>
        <taxon>Heterotrichida</taxon>
        <taxon>Blepharismidae</taxon>
        <taxon>Blepharisma</taxon>
    </lineage>
</organism>
<dbReference type="GO" id="GO:0032259">
    <property type="term" value="P:methylation"/>
    <property type="evidence" value="ECO:0007669"/>
    <property type="project" value="UniProtKB-KW"/>
</dbReference>
<evidence type="ECO:0000256" key="5">
    <source>
        <dbReference type="ARBA" id="ARBA00023128"/>
    </source>
</evidence>
<dbReference type="PANTHER" id="PTHR12049:SF7">
    <property type="entry name" value="PROTEIN ARGININE METHYLTRANSFERASE NDUFAF7, MITOCHONDRIAL"/>
    <property type="match status" value="1"/>
</dbReference>
<comment type="subcellular location">
    <subcellularLocation>
        <location evidence="1 7">Mitochondrion</location>
    </subcellularLocation>
</comment>
<name>A0AAU9J461_9CILI</name>
<dbReference type="GO" id="GO:0035243">
    <property type="term" value="F:protein-arginine omega-N symmetric methyltransferase activity"/>
    <property type="evidence" value="ECO:0007669"/>
    <property type="project" value="UniProtKB-EC"/>
</dbReference>
<keyword evidence="5 7" id="KW-0496">Mitochondrion</keyword>
<evidence type="ECO:0000313" key="8">
    <source>
        <dbReference type="EMBL" id="CAG9320125.1"/>
    </source>
</evidence>
<keyword evidence="9" id="KW-1185">Reference proteome</keyword>
<accession>A0AAU9J461</accession>
<dbReference type="SUPFAM" id="SSF53335">
    <property type="entry name" value="S-adenosyl-L-methionine-dependent methyltransferases"/>
    <property type="match status" value="1"/>
</dbReference>
<dbReference type="PANTHER" id="PTHR12049">
    <property type="entry name" value="PROTEIN ARGININE METHYLTRANSFERASE NDUFAF7, MITOCHONDRIAL"/>
    <property type="match status" value="1"/>
</dbReference>
<evidence type="ECO:0000256" key="2">
    <source>
        <dbReference type="ARBA" id="ARBA00005891"/>
    </source>
</evidence>
<dbReference type="GO" id="GO:0005739">
    <property type="term" value="C:mitochondrion"/>
    <property type="evidence" value="ECO:0007669"/>
    <property type="project" value="UniProtKB-SubCell"/>
</dbReference>
<evidence type="ECO:0000256" key="3">
    <source>
        <dbReference type="ARBA" id="ARBA00022603"/>
    </source>
</evidence>
<dbReference type="Proteomes" id="UP001162131">
    <property type="component" value="Unassembled WGS sequence"/>
</dbReference>
<sequence>MLLRRFFRGPRGTIIKSLQPKKDELKEHLTKQIISNGPLSFAQYMEQCLAHPQYGYYCQGDVFGRKGDFITSPEISQLFGEMIGVWLNHVQQKFKNPFRWNLIELGPGRGTLTCDILRTLKSLDCLSGLSIHLVDVSAALRKIQKENIEKVFKDWGLKTWSQSEDGIDKLFYEHTSFLWYDSFEKMRDLYNKALKGYPAIVIGHELFDALPIYIFEFSEQQGWCEVQVNLTENDDFQLIRSNGPNQNVKNILKPEKRFSGEASIQLFEGNRIELSPVSVSLMTQICDFINSTVGAGIIIDYGENHSFSNSIRGIKGHEKLDADKWLQMPGKVDLSAYVDFSTLKAVADTYTDLRTIGPIPQGFFLESMGIGARVDYLKTQNNAEKGAQLDIEYERLASSEQMGEIYKVLYTGSKSLGEVYPFLDNLQIEKNE</sequence>
<dbReference type="Pfam" id="PF02636">
    <property type="entry name" value="Methyltransf_28"/>
    <property type="match status" value="1"/>
</dbReference>
<keyword evidence="4 7" id="KW-0808">Transferase</keyword>
<dbReference type="EMBL" id="CAJZBQ010000024">
    <property type="protein sequence ID" value="CAG9320125.1"/>
    <property type="molecule type" value="Genomic_DNA"/>
</dbReference>
<evidence type="ECO:0000313" key="9">
    <source>
        <dbReference type="Proteomes" id="UP001162131"/>
    </source>
</evidence>
<reference evidence="8" key="1">
    <citation type="submission" date="2021-09" db="EMBL/GenBank/DDBJ databases">
        <authorList>
            <consortium name="AG Swart"/>
            <person name="Singh M."/>
            <person name="Singh A."/>
            <person name="Seah K."/>
            <person name="Emmerich C."/>
        </authorList>
    </citation>
    <scope>NUCLEOTIDE SEQUENCE</scope>
    <source>
        <strain evidence="8">ATCC30299</strain>
    </source>
</reference>
<dbReference type="AlphaFoldDB" id="A0AAU9J461"/>
<evidence type="ECO:0000256" key="6">
    <source>
        <dbReference type="ARBA" id="ARBA00048612"/>
    </source>
</evidence>
<proteinExistence type="inferred from homology"/>
<gene>
    <name evidence="8" type="ORF">BSTOLATCC_MIC25360</name>
</gene>
<dbReference type="GO" id="GO:0032981">
    <property type="term" value="P:mitochondrial respiratory chain complex I assembly"/>
    <property type="evidence" value="ECO:0007669"/>
    <property type="project" value="TreeGrafter"/>
</dbReference>
<protein>
    <recommendedName>
        <fullName evidence="7">Protein arginine methyltransferase NDUFAF7</fullName>
        <ecNumber evidence="7">2.1.1.320</ecNumber>
    </recommendedName>
</protein>
<comment type="function">
    <text evidence="7">Arginine methyltransferase involved in the assembly or stability of mitochondrial NADH:ubiquinone oxidoreductase complex (complex I).</text>
</comment>